<organism evidence="1 2">
    <name type="scientific">Novosphingobium chloroacetimidivorans</name>
    <dbReference type="NCBI Taxonomy" id="1428314"/>
    <lineage>
        <taxon>Bacteria</taxon>
        <taxon>Pseudomonadati</taxon>
        <taxon>Pseudomonadota</taxon>
        <taxon>Alphaproteobacteria</taxon>
        <taxon>Sphingomonadales</taxon>
        <taxon>Sphingomonadaceae</taxon>
        <taxon>Novosphingobium</taxon>
    </lineage>
</organism>
<gene>
    <name evidence="1" type="ORF">HNO88_002255</name>
</gene>
<keyword evidence="2" id="KW-1185">Reference proteome</keyword>
<proteinExistence type="predicted"/>
<dbReference type="AlphaFoldDB" id="A0A7W7K9X5"/>
<evidence type="ECO:0000313" key="1">
    <source>
        <dbReference type="EMBL" id="MBB4858929.1"/>
    </source>
</evidence>
<name>A0A7W7K9X5_9SPHN</name>
<comment type="caution">
    <text evidence="1">The sequence shown here is derived from an EMBL/GenBank/DDBJ whole genome shotgun (WGS) entry which is preliminary data.</text>
</comment>
<accession>A0A7W7K9X5</accession>
<dbReference type="Proteomes" id="UP000555448">
    <property type="component" value="Unassembled WGS sequence"/>
</dbReference>
<reference evidence="1 2" key="1">
    <citation type="submission" date="2020-08" db="EMBL/GenBank/DDBJ databases">
        <title>Functional genomics of gut bacteria from endangered species of beetles.</title>
        <authorList>
            <person name="Carlos-Shanley C."/>
        </authorList>
    </citation>
    <scope>NUCLEOTIDE SEQUENCE [LARGE SCALE GENOMIC DNA]</scope>
    <source>
        <strain evidence="1 2">S00245</strain>
    </source>
</reference>
<evidence type="ECO:0000313" key="2">
    <source>
        <dbReference type="Proteomes" id="UP000555448"/>
    </source>
</evidence>
<protein>
    <submittedName>
        <fullName evidence="1">Uncharacterized protein</fullName>
    </submittedName>
</protein>
<dbReference type="EMBL" id="JACHLR010000008">
    <property type="protein sequence ID" value="MBB4858929.1"/>
    <property type="molecule type" value="Genomic_DNA"/>
</dbReference>
<sequence length="38" mass="4036">MIGLVPLLAGRGTTALCVRVAVQLVRSLKPIYAVQQSI</sequence>